<dbReference type="AlphaFoldDB" id="A0A1M5YTT8"/>
<dbReference type="InterPro" id="IPR012506">
    <property type="entry name" value="TMEM86B-like"/>
</dbReference>
<protein>
    <submittedName>
        <fullName evidence="7">Uncharacterized membrane protein YhhN</fullName>
    </submittedName>
</protein>
<keyword evidence="4 6" id="KW-1133">Transmembrane helix</keyword>
<dbReference type="OrthoDB" id="6401952at2"/>
<sequence>MSYYPKALALLYWAPALGYIAVAPMRPFIGSGLLKAAPILLLLALCARQLQGQPRRLAMLALAFAACGDIILDLGHHTHLLPGLCAFAITQLAYIRLFAQRPEGEFAFLAWTLPLGTAAFIWLISPFLFDTPQGHMFWPMAIYAALLTAMVMTVMHGARDRSVIFGAMLFLVSDSWIAIDTFIWPSPWGLSGIWLSYYAAQWLLIQSLLQSESTLAKPAIAVE</sequence>
<organism evidence="7 8">
    <name type="scientific">Ferrimonas marina</name>
    <dbReference type="NCBI Taxonomy" id="299255"/>
    <lineage>
        <taxon>Bacteria</taxon>
        <taxon>Pseudomonadati</taxon>
        <taxon>Pseudomonadota</taxon>
        <taxon>Gammaproteobacteria</taxon>
        <taxon>Alteromonadales</taxon>
        <taxon>Ferrimonadaceae</taxon>
        <taxon>Ferrimonas</taxon>
    </lineage>
</organism>
<comment type="subcellular location">
    <subcellularLocation>
        <location evidence="1">Membrane</location>
        <topology evidence="1">Multi-pass membrane protein</topology>
    </subcellularLocation>
</comment>
<keyword evidence="5 6" id="KW-0472">Membrane</keyword>
<evidence type="ECO:0000256" key="1">
    <source>
        <dbReference type="ARBA" id="ARBA00004141"/>
    </source>
</evidence>
<evidence type="ECO:0000313" key="8">
    <source>
        <dbReference type="Proteomes" id="UP000184268"/>
    </source>
</evidence>
<evidence type="ECO:0000256" key="3">
    <source>
        <dbReference type="ARBA" id="ARBA00022692"/>
    </source>
</evidence>
<dbReference type="PANTHER" id="PTHR31885:SF6">
    <property type="entry name" value="GH04784P"/>
    <property type="match status" value="1"/>
</dbReference>
<feature type="transmembrane region" description="Helical" evidence="6">
    <location>
        <begin position="80"/>
        <end position="99"/>
    </location>
</feature>
<dbReference type="RefSeq" id="WP_067660090.1">
    <property type="nucleotide sequence ID" value="NZ_FQXG01000008.1"/>
</dbReference>
<evidence type="ECO:0000256" key="2">
    <source>
        <dbReference type="ARBA" id="ARBA00007375"/>
    </source>
</evidence>
<comment type="similarity">
    <text evidence="2">Belongs to the TMEM86 family.</text>
</comment>
<feature type="transmembrane region" description="Helical" evidence="6">
    <location>
        <begin position="136"/>
        <end position="155"/>
    </location>
</feature>
<feature type="transmembrane region" description="Helical" evidence="6">
    <location>
        <begin position="162"/>
        <end position="184"/>
    </location>
</feature>
<accession>A0A1M5YTT8</accession>
<proteinExistence type="inferred from homology"/>
<dbReference type="Pfam" id="PF07947">
    <property type="entry name" value="YhhN"/>
    <property type="match status" value="1"/>
</dbReference>
<keyword evidence="3 6" id="KW-0812">Transmembrane</keyword>
<keyword evidence="8" id="KW-1185">Reference proteome</keyword>
<dbReference type="PANTHER" id="PTHR31885">
    <property type="entry name" value="GH04784P"/>
    <property type="match status" value="1"/>
</dbReference>
<dbReference type="GO" id="GO:0016020">
    <property type="term" value="C:membrane"/>
    <property type="evidence" value="ECO:0007669"/>
    <property type="project" value="UniProtKB-SubCell"/>
</dbReference>
<evidence type="ECO:0000256" key="4">
    <source>
        <dbReference type="ARBA" id="ARBA00022989"/>
    </source>
</evidence>
<dbReference type="EMBL" id="FQXG01000008">
    <property type="protein sequence ID" value="SHI15003.1"/>
    <property type="molecule type" value="Genomic_DNA"/>
</dbReference>
<dbReference type="GO" id="GO:0016787">
    <property type="term" value="F:hydrolase activity"/>
    <property type="evidence" value="ECO:0007669"/>
    <property type="project" value="TreeGrafter"/>
</dbReference>
<gene>
    <name evidence="7" type="ORF">SAMN02745129_4382</name>
</gene>
<feature type="transmembrane region" description="Helical" evidence="6">
    <location>
        <begin position="106"/>
        <end position="124"/>
    </location>
</feature>
<name>A0A1M5YTT8_9GAMM</name>
<evidence type="ECO:0000313" key="7">
    <source>
        <dbReference type="EMBL" id="SHI15003.1"/>
    </source>
</evidence>
<dbReference type="STRING" id="299255.SAMN02745129_4382"/>
<evidence type="ECO:0000256" key="6">
    <source>
        <dbReference type="SAM" id="Phobius"/>
    </source>
</evidence>
<dbReference type="Proteomes" id="UP000184268">
    <property type="component" value="Unassembled WGS sequence"/>
</dbReference>
<evidence type="ECO:0000256" key="5">
    <source>
        <dbReference type="ARBA" id="ARBA00023136"/>
    </source>
</evidence>
<reference evidence="7 8" key="1">
    <citation type="submission" date="2016-11" db="EMBL/GenBank/DDBJ databases">
        <authorList>
            <person name="Jaros S."/>
            <person name="Januszkiewicz K."/>
            <person name="Wedrychowicz H."/>
        </authorList>
    </citation>
    <scope>NUCLEOTIDE SEQUENCE [LARGE SCALE GENOMIC DNA]</scope>
    <source>
        <strain evidence="7 8">DSM 16917</strain>
    </source>
</reference>